<evidence type="ECO:0000313" key="3">
    <source>
        <dbReference type="Proteomes" id="UP001432027"/>
    </source>
</evidence>
<dbReference type="AlphaFoldDB" id="A0AAV5SBT6"/>
<comment type="caution">
    <text evidence="2">The sequence shown here is derived from an EMBL/GenBank/DDBJ whole genome shotgun (WGS) entry which is preliminary data.</text>
</comment>
<feature type="non-terminal residue" evidence="2">
    <location>
        <position position="133"/>
    </location>
</feature>
<keyword evidence="1" id="KW-1133">Transmembrane helix</keyword>
<dbReference type="Proteomes" id="UP001432027">
    <property type="component" value="Unassembled WGS sequence"/>
</dbReference>
<feature type="transmembrane region" description="Helical" evidence="1">
    <location>
        <begin position="107"/>
        <end position="132"/>
    </location>
</feature>
<evidence type="ECO:0000313" key="2">
    <source>
        <dbReference type="EMBL" id="GMS78088.1"/>
    </source>
</evidence>
<reference evidence="2" key="1">
    <citation type="submission" date="2023-10" db="EMBL/GenBank/DDBJ databases">
        <title>Genome assembly of Pristionchus species.</title>
        <authorList>
            <person name="Yoshida K."/>
            <person name="Sommer R.J."/>
        </authorList>
    </citation>
    <scope>NUCLEOTIDE SEQUENCE</scope>
    <source>
        <strain evidence="2">RS0144</strain>
    </source>
</reference>
<organism evidence="2 3">
    <name type="scientific">Pristionchus entomophagus</name>
    <dbReference type="NCBI Taxonomy" id="358040"/>
    <lineage>
        <taxon>Eukaryota</taxon>
        <taxon>Metazoa</taxon>
        <taxon>Ecdysozoa</taxon>
        <taxon>Nematoda</taxon>
        <taxon>Chromadorea</taxon>
        <taxon>Rhabditida</taxon>
        <taxon>Rhabditina</taxon>
        <taxon>Diplogasteromorpha</taxon>
        <taxon>Diplogasteroidea</taxon>
        <taxon>Neodiplogasteridae</taxon>
        <taxon>Pristionchus</taxon>
    </lineage>
</organism>
<accession>A0AAV5SBT6</accession>
<gene>
    <name evidence="2" type="ORF">PENTCL1PPCAC_263</name>
</gene>
<keyword evidence="3" id="KW-1185">Reference proteome</keyword>
<protein>
    <recommendedName>
        <fullName evidence="4">G protein-coupled receptor</fullName>
    </recommendedName>
</protein>
<keyword evidence="1" id="KW-0472">Membrane</keyword>
<evidence type="ECO:0000256" key="1">
    <source>
        <dbReference type="SAM" id="Phobius"/>
    </source>
</evidence>
<evidence type="ECO:0008006" key="4">
    <source>
        <dbReference type="Google" id="ProtNLM"/>
    </source>
</evidence>
<dbReference type="EMBL" id="BTSX01000001">
    <property type="protein sequence ID" value="GMS78088.1"/>
    <property type="molecule type" value="Genomic_DNA"/>
</dbReference>
<name>A0AAV5SBT6_9BILA</name>
<proteinExistence type="predicted"/>
<keyword evidence="1" id="KW-0812">Transmembrane</keyword>
<sequence>MANSRSPFIGRGSVQLGEVNLGHSMRHLIQCILMGCMSRADGARSHLLHCVLCLMHLHSVRFLGRDNHNHLLLLPFSSTQRPGRLAVPFRLFLHRSGSLTGWSELDLFLVLLFLLLLLNLLDLLLLLLSLFLL</sequence>